<dbReference type="SMART" id="SM01080">
    <property type="entry name" value="CHASE2"/>
    <property type="match status" value="1"/>
</dbReference>
<name>A0AA40VQ89_9NOST</name>
<evidence type="ECO:0000313" key="5">
    <source>
        <dbReference type="Proteomes" id="UP001165986"/>
    </source>
</evidence>
<keyword evidence="2" id="KW-0472">Membrane</keyword>
<organism evidence="4 5">
    <name type="scientific">Komarekiella delphini-convector SJRDD-AB1</name>
    <dbReference type="NCBI Taxonomy" id="2593771"/>
    <lineage>
        <taxon>Bacteria</taxon>
        <taxon>Bacillati</taxon>
        <taxon>Cyanobacteriota</taxon>
        <taxon>Cyanophyceae</taxon>
        <taxon>Nostocales</taxon>
        <taxon>Nostocaceae</taxon>
        <taxon>Komarekiella</taxon>
        <taxon>Komarekiella delphini-convector</taxon>
    </lineage>
</organism>
<feature type="compositionally biased region" description="Basic residues" evidence="1">
    <location>
        <begin position="524"/>
        <end position="534"/>
    </location>
</feature>
<dbReference type="InterPro" id="IPR007890">
    <property type="entry name" value="CHASE2"/>
</dbReference>
<evidence type="ECO:0000313" key="4">
    <source>
        <dbReference type="EMBL" id="MBD6615497.1"/>
    </source>
</evidence>
<feature type="compositionally biased region" description="Polar residues" evidence="1">
    <location>
        <begin position="485"/>
        <end position="502"/>
    </location>
</feature>
<keyword evidence="2" id="KW-0812">Transmembrane</keyword>
<sequence length="534" mass="59832">MISKLSQKINSVLPRLQRLYAASLVSGTSVIVTSAIATVLVIGARQAGLLQAQELWAFDQFIQWRRDEGPDPRLLIVAITEQDLQLQKQWPLPDRTLAQLLGKLEQQQPRAIGLDIYRDLPVEPGNQELSKLLRQSDRIITVCKVNDSATNPGIAPPSGVPENRIGFADLLVDSGGILRRSLLFMNPPPVNKSIVKNSHFCQNSAADLFSLSLRLALKYLKVEKIQPQLNSSNELKLGSTVFKRLKANSGGYQNVNLAGYQVLLNYRSPWNVAQQVTLTEVLTDKVNPSLIKNRVVLIGTTAESIKDGFYTPYSSGQQKDQEMLGVMIHAQAVSQILSAVLDQRPLFWYWPNWGETLWIGLWSFSGGIMAWQIRHPLRFGLGSGVALGGLLALCFGFFYQGAWIPLVPSVFTFIATAGSVVIIDRFNKAGYTRAIYVRLKNPLKVNIEIDHSKKERQVAEITRTEYFQDLQKKGKELRDRKTKATPKSNSNASSEVNDTNKISQETSESSETEYYQQMQDKVKNLKNRKNKTDD</sequence>
<feature type="transmembrane region" description="Helical" evidence="2">
    <location>
        <begin position="405"/>
        <end position="423"/>
    </location>
</feature>
<feature type="domain" description="CHASE2" evidence="3">
    <location>
        <begin position="50"/>
        <end position="369"/>
    </location>
</feature>
<keyword evidence="2" id="KW-1133">Transmembrane helix</keyword>
<dbReference type="Pfam" id="PF05226">
    <property type="entry name" value="CHASE2"/>
    <property type="match status" value="1"/>
</dbReference>
<keyword evidence="5" id="KW-1185">Reference proteome</keyword>
<dbReference type="RefSeq" id="WP_191756749.1">
    <property type="nucleotide sequence ID" value="NZ_VJXY01000005.1"/>
</dbReference>
<proteinExistence type="predicted"/>
<feature type="transmembrane region" description="Helical" evidence="2">
    <location>
        <begin position="379"/>
        <end position="399"/>
    </location>
</feature>
<accession>A0AA40VQ89</accession>
<comment type="caution">
    <text evidence="4">The sequence shown here is derived from an EMBL/GenBank/DDBJ whole genome shotgun (WGS) entry which is preliminary data.</text>
</comment>
<protein>
    <submittedName>
        <fullName evidence="4">CHASE2 domain-containing protein</fullName>
    </submittedName>
</protein>
<feature type="region of interest" description="Disordered" evidence="1">
    <location>
        <begin position="473"/>
        <end position="534"/>
    </location>
</feature>
<gene>
    <name evidence="4" type="ORF">FNW02_06505</name>
</gene>
<dbReference type="Proteomes" id="UP001165986">
    <property type="component" value="Unassembled WGS sequence"/>
</dbReference>
<evidence type="ECO:0000259" key="3">
    <source>
        <dbReference type="SMART" id="SM01080"/>
    </source>
</evidence>
<feature type="compositionally biased region" description="Low complexity" evidence="1">
    <location>
        <begin position="503"/>
        <end position="519"/>
    </location>
</feature>
<dbReference type="EMBL" id="VJXY01000005">
    <property type="protein sequence ID" value="MBD6615497.1"/>
    <property type="molecule type" value="Genomic_DNA"/>
</dbReference>
<feature type="transmembrane region" description="Helical" evidence="2">
    <location>
        <begin position="20"/>
        <end position="42"/>
    </location>
</feature>
<reference evidence="4" key="1">
    <citation type="submission" date="2019-07" db="EMBL/GenBank/DDBJ databases">
        <title>Toxilogical consequences of a new and cryptic species of cyanobacteria (Komarekiella delphini-convector) recovered from the epidermis of a bottlenose dolphin and 1500 ft. in the air.</title>
        <authorList>
            <person name="Brown A.O."/>
            <person name="Dvorak P."/>
            <person name="Villanueva C.D."/>
            <person name="Foss A.J."/>
            <person name="Garvey A.D."/>
            <person name="Gibson Q.A."/>
            <person name="Johansen J.R."/>
            <person name="Casamatta D.A."/>
        </authorList>
    </citation>
    <scope>NUCLEOTIDE SEQUENCE</scope>
    <source>
        <strain evidence="4">SJRDD-AB1</strain>
    </source>
</reference>
<evidence type="ECO:0000256" key="1">
    <source>
        <dbReference type="SAM" id="MobiDB-lite"/>
    </source>
</evidence>
<evidence type="ECO:0000256" key="2">
    <source>
        <dbReference type="SAM" id="Phobius"/>
    </source>
</evidence>
<dbReference type="AlphaFoldDB" id="A0AA40VQ89"/>